<reference evidence="9 10" key="1">
    <citation type="submission" date="2017-03" db="EMBL/GenBank/DDBJ databases">
        <title>Complete genome sequence of Candidatus 'Thiodictyon syntrophicum' sp. nov. strain Cad16T, a photolithoautotroph purple sulfur bacterium isolated from an alpine meromictic lake.</title>
        <authorList>
            <person name="Luedin S.M."/>
            <person name="Pothier J.F."/>
            <person name="Danza F."/>
            <person name="Storelli N."/>
            <person name="Wittwer M."/>
            <person name="Tonolla M."/>
        </authorList>
    </citation>
    <scope>NUCLEOTIDE SEQUENCE [LARGE SCALE GENOMIC DNA]</scope>
    <source>
        <strain evidence="9 10">Cad16T</strain>
    </source>
</reference>
<dbReference type="PANTHER" id="PTHR32071">
    <property type="entry name" value="TRANSCRIPTIONAL REGULATORY PROTEIN"/>
    <property type="match status" value="1"/>
</dbReference>
<keyword evidence="2" id="KW-0067">ATP-binding</keyword>
<dbReference type="PROSITE" id="PS00676">
    <property type="entry name" value="SIGMA54_INTERACT_2"/>
    <property type="match status" value="1"/>
</dbReference>
<dbReference type="InterPro" id="IPR029016">
    <property type="entry name" value="GAF-like_dom_sf"/>
</dbReference>
<evidence type="ECO:0000256" key="1">
    <source>
        <dbReference type="ARBA" id="ARBA00022741"/>
    </source>
</evidence>
<dbReference type="InterPro" id="IPR058031">
    <property type="entry name" value="AAA_lid_NorR"/>
</dbReference>
<keyword evidence="5" id="KW-0010">Activator</keyword>
<dbReference type="PROSITE" id="PS00688">
    <property type="entry name" value="SIGMA54_INTERACT_3"/>
    <property type="match status" value="1"/>
</dbReference>
<accession>A0A2K8UD86</accession>
<proteinExistence type="predicted"/>
<keyword evidence="10" id="KW-1185">Reference proteome</keyword>
<dbReference type="SMART" id="SM00065">
    <property type="entry name" value="GAF"/>
    <property type="match status" value="1"/>
</dbReference>
<dbReference type="InterPro" id="IPR002197">
    <property type="entry name" value="HTH_Fis"/>
</dbReference>
<feature type="region of interest" description="Disordered" evidence="7">
    <location>
        <begin position="535"/>
        <end position="557"/>
    </location>
</feature>
<evidence type="ECO:0000313" key="9">
    <source>
        <dbReference type="EMBL" id="AUB83553.1"/>
    </source>
</evidence>
<dbReference type="RefSeq" id="WP_100921239.1">
    <property type="nucleotide sequence ID" value="NZ_CP020370.1"/>
</dbReference>
<sequence>MSNPGACDPDGATSLAAAGGDSRFEDLLTDLAASFINVESEALDGHIQSALRRIVLFLGIDRATIGRFDDESRQWLRTHSWALPGIAAVPSPITEAQLPYLVGRLRSGLVTLCSHLADLPPEAAQDTAMLRALDQKSLALFPLIAEGQTLGGLSFGTISAEHPWPEDVVRRLRLISGIFANALMRRHKDLALRRALAENVALRERVEAENAVWREEVLHSLDFDELVGTSPALTRVLRQVEQVAPTDSTVLILGETGTGKDLIATAIHRRSRRAERPLVRVNCAALPATLIESELFGHEKGAFTGAIARKLGRFEVADGGTLVLDEIGELPLELQAKLLRVLQSGDFERLGSPIARRSDARVIAATNRDLATMARAGTFRADLYYRLGVFPIELPPLRERKEDIGLLTAYFVEKLRPKLGRQITRIPERALAELMAYDWPGNVRELENIVERSLILSPGSSLEVDGLPRMTGDRAMPFADSGLGDNRTLAEVERDHIRAVCQTCGWRINGRGNAAERLGINPNTLRSRMQKLGIARPTGQNAGETMPAPGTRRVSRP</sequence>
<dbReference type="EMBL" id="CP020370">
    <property type="protein sequence ID" value="AUB83553.1"/>
    <property type="molecule type" value="Genomic_DNA"/>
</dbReference>
<dbReference type="PROSITE" id="PS00675">
    <property type="entry name" value="SIGMA54_INTERACT_1"/>
    <property type="match status" value="1"/>
</dbReference>
<gene>
    <name evidence="9" type="ORF">THSYN_23145</name>
</gene>
<dbReference type="Gene3D" id="1.10.10.60">
    <property type="entry name" value="Homeodomain-like"/>
    <property type="match status" value="1"/>
</dbReference>
<dbReference type="Pfam" id="PF00158">
    <property type="entry name" value="Sigma54_activat"/>
    <property type="match status" value="1"/>
</dbReference>
<dbReference type="InterPro" id="IPR027417">
    <property type="entry name" value="P-loop_NTPase"/>
</dbReference>
<dbReference type="Proteomes" id="UP000232638">
    <property type="component" value="Chromosome"/>
</dbReference>
<dbReference type="PROSITE" id="PS50045">
    <property type="entry name" value="SIGMA54_INTERACT_4"/>
    <property type="match status" value="1"/>
</dbReference>
<dbReference type="InterPro" id="IPR025662">
    <property type="entry name" value="Sigma_54_int_dom_ATP-bd_1"/>
</dbReference>
<dbReference type="AlphaFoldDB" id="A0A2K8UD86"/>
<evidence type="ECO:0000256" key="7">
    <source>
        <dbReference type="SAM" id="MobiDB-lite"/>
    </source>
</evidence>
<dbReference type="Gene3D" id="3.40.50.300">
    <property type="entry name" value="P-loop containing nucleotide triphosphate hydrolases"/>
    <property type="match status" value="1"/>
</dbReference>
<dbReference type="GO" id="GO:0043565">
    <property type="term" value="F:sequence-specific DNA binding"/>
    <property type="evidence" value="ECO:0007669"/>
    <property type="project" value="InterPro"/>
</dbReference>
<keyword evidence="6" id="KW-0804">Transcription</keyword>
<dbReference type="InterPro" id="IPR025943">
    <property type="entry name" value="Sigma_54_int_dom_ATP-bd_2"/>
</dbReference>
<dbReference type="Pfam" id="PF25601">
    <property type="entry name" value="AAA_lid_14"/>
    <property type="match status" value="1"/>
</dbReference>
<dbReference type="FunFam" id="3.40.50.300:FF:000006">
    <property type="entry name" value="DNA-binding transcriptional regulator NtrC"/>
    <property type="match status" value="1"/>
</dbReference>
<dbReference type="Gene3D" id="1.10.8.60">
    <property type="match status" value="1"/>
</dbReference>
<dbReference type="Gene3D" id="3.30.450.40">
    <property type="match status" value="1"/>
</dbReference>
<dbReference type="GO" id="GO:0006355">
    <property type="term" value="P:regulation of DNA-templated transcription"/>
    <property type="evidence" value="ECO:0007669"/>
    <property type="project" value="InterPro"/>
</dbReference>
<name>A0A2K8UD86_9GAMM</name>
<dbReference type="InterPro" id="IPR003018">
    <property type="entry name" value="GAF"/>
</dbReference>
<protein>
    <recommendedName>
        <fullName evidence="8">Sigma-54 factor interaction domain-containing protein</fullName>
    </recommendedName>
</protein>
<evidence type="ECO:0000259" key="8">
    <source>
        <dbReference type="PROSITE" id="PS50045"/>
    </source>
</evidence>
<dbReference type="InterPro" id="IPR002078">
    <property type="entry name" value="Sigma_54_int"/>
</dbReference>
<dbReference type="Pfam" id="PF02954">
    <property type="entry name" value="HTH_8"/>
    <property type="match status" value="1"/>
</dbReference>
<feature type="domain" description="Sigma-54 factor interaction" evidence="8">
    <location>
        <begin position="226"/>
        <end position="455"/>
    </location>
</feature>
<dbReference type="InterPro" id="IPR009057">
    <property type="entry name" value="Homeodomain-like_sf"/>
</dbReference>
<evidence type="ECO:0000256" key="4">
    <source>
        <dbReference type="ARBA" id="ARBA00023125"/>
    </source>
</evidence>
<dbReference type="InterPro" id="IPR003593">
    <property type="entry name" value="AAA+_ATPase"/>
</dbReference>
<dbReference type="KEGG" id="tsy:THSYN_23145"/>
<evidence type="ECO:0000256" key="6">
    <source>
        <dbReference type="ARBA" id="ARBA00023163"/>
    </source>
</evidence>
<dbReference type="SMART" id="SM00382">
    <property type="entry name" value="AAA"/>
    <property type="match status" value="1"/>
</dbReference>
<dbReference type="OrthoDB" id="9804019at2"/>
<dbReference type="CDD" id="cd00009">
    <property type="entry name" value="AAA"/>
    <property type="match status" value="1"/>
</dbReference>
<evidence type="ECO:0000256" key="2">
    <source>
        <dbReference type="ARBA" id="ARBA00022840"/>
    </source>
</evidence>
<dbReference type="PANTHER" id="PTHR32071:SF117">
    <property type="entry name" value="PTS-DEPENDENT DIHYDROXYACETONE KINASE OPERON REGULATORY PROTEIN-RELATED"/>
    <property type="match status" value="1"/>
</dbReference>
<dbReference type="SUPFAM" id="SSF55781">
    <property type="entry name" value="GAF domain-like"/>
    <property type="match status" value="1"/>
</dbReference>
<evidence type="ECO:0000256" key="5">
    <source>
        <dbReference type="ARBA" id="ARBA00023159"/>
    </source>
</evidence>
<keyword evidence="4" id="KW-0238">DNA-binding</keyword>
<dbReference type="SUPFAM" id="SSF52540">
    <property type="entry name" value="P-loop containing nucleoside triphosphate hydrolases"/>
    <property type="match status" value="1"/>
</dbReference>
<dbReference type="SUPFAM" id="SSF46689">
    <property type="entry name" value="Homeodomain-like"/>
    <property type="match status" value="1"/>
</dbReference>
<dbReference type="InterPro" id="IPR025944">
    <property type="entry name" value="Sigma_54_int_dom_CS"/>
</dbReference>
<dbReference type="GO" id="GO:0005524">
    <property type="term" value="F:ATP binding"/>
    <property type="evidence" value="ECO:0007669"/>
    <property type="project" value="UniProtKB-KW"/>
</dbReference>
<organism evidence="9 10">
    <name type="scientific">Candidatus Thiodictyon syntrophicum</name>
    <dbReference type="NCBI Taxonomy" id="1166950"/>
    <lineage>
        <taxon>Bacteria</taxon>
        <taxon>Pseudomonadati</taxon>
        <taxon>Pseudomonadota</taxon>
        <taxon>Gammaproteobacteria</taxon>
        <taxon>Chromatiales</taxon>
        <taxon>Chromatiaceae</taxon>
        <taxon>Thiodictyon</taxon>
    </lineage>
</organism>
<keyword evidence="3" id="KW-0805">Transcription regulation</keyword>
<keyword evidence="1" id="KW-0547">Nucleotide-binding</keyword>
<evidence type="ECO:0000313" key="10">
    <source>
        <dbReference type="Proteomes" id="UP000232638"/>
    </source>
</evidence>
<evidence type="ECO:0000256" key="3">
    <source>
        <dbReference type="ARBA" id="ARBA00023015"/>
    </source>
</evidence>